<evidence type="ECO:0000313" key="2">
    <source>
        <dbReference type="EMBL" id="KZT10017.1"/>
    </source>
</evidence>
<dbReference type="InParanoid" id="A0A165G9D3"/>
<keyword evidence="3" id="KW-1185">Reference proteome</keyword>
<dbReference type="OrthoDB" id="8922241at2759"/>
<evidence type="ECO:0008006" key="4">
    <source>
        <dbReference type="Google" id="ProtNLM"/>
    </source>
</evidence>
<sequence length="360" mass="39087">MSYNDASVAHDASSSTYCFDHILSLNEPRPSLWDTLLQGHGVLDVYTAPLGIPLASTSEPSSYAVDISIPQLDEGWASNLSYEEASMDDNTWLMPHSYHMPSVPEAVPSLTTLRGIHDAVCYTKEPSTINPMLLSIPSGKIVQLASPTTAFASCVPSGSISPPIDSKVPSDHAIGTLYATDHTDANTYDRERALKSDATNSDEGSNRTNSFPEPSHAAGYRPLTTNLPFVLNAEIPEELIVFALQDPSRGCPVDGCAYVPTAIGKRGSGQASNMLRHIESHRPKQWVCCGLPLNVAIEKGLRKEDAPPNFFYGGQPMIGGCVHYLSRKDSLVRHLKGKGRDCLTDISIVEEHIKERRASL</sequence>
<feature type="compositionally biased region" description="Polar residues" evidence="1">
    <location>
        <begin position="197"/>
        <end position="212"/>
    </location>
</feature>
<dbReference type="GeneID" id="63829168"/>
<gene>
    <name evidence="2" type="ORF">LAESUDRAFT_756222</name>
</gene>
<evidence type="ECO:0000313" key="3">
    <source>
        <dbReference type="Proteomes" id="UP000076871"/>
    </source>
</evidence>
<name>A0A165G9D3_9APHY</name>
<dbReference type="Proteomes" id="UP000076871">
    <property type="component" value="Unassembled WGS sequence"/>
</dbReference>
<organism evidence="2 3">
    <name type="scientific">Laetiporus sulphureus 93-53</name>
    <dbReference type="NCBI Taxonomy" id="1314785"/>
    <lineage>
        <taxon>Eukaryota</taxon>
        <taxon>Fungi</taxon>
        <taxon>Dikarya</taxon>
        <taxon>Basidiomycota</taxon>
        <taxon>Agaricomycotina</taxon>
        <taxon>Agaricomycetes</taxon>
        <taxon>Polyporales</taxon>
        <taxon>Laetiporus</taxon>
    </lineage>
</organism>
<dbReference type="AlphaFoldDB" id="A0A165G9D3"/>
<dbReference type="RefSeq" id="XP_040767757.1">
    <property type="nucleotide sequence ID" value="XM_040912140.1"/>
</dbReference>
<reference evidence="2 3" key="1">
    <citation type="journal article" date="2016" name="Mol. Biol. Evol.">
        <title>Comparative Genomics of Early-Diverging Mushroom-Forming Fungi Provides Insights into the Origins of Lignocellulose Decay Capabilities.</title>
        <authorList>
            <person name="Nagy L.G."/>
            <person name="Riley R."/>
            <person name="Tritt A."/>
            <person name="Adam C."/>
            <person name="Daum C."/>
            <person name="Floudas D."/>
            <person name="Sun H."/>
            <person name="Yadav J.S."/>
            <person name="Pangilinan J."/>
            <person name="Larsson K.H."/>
            <person name="Matsuura K."/>
            <person name="Barry K."/>
            <person name="Labutti K."/>
            <person name="Kuo R."/>
            <person name="Ohm R.A."/>
            <person name="Bhattacharya S.S."/>
            <person name="Shirouzu T."/>
            <person name="Yoshinaga Y."/>
            <person name="Martin F.M."/>
            <person name="Grigoriev I.V."/>
            <person name="Hibbett D.S."/>
        </authorList>
    </citation>
    <scope>NUCLEOTIDE SEQUENCE [LARGE SCALE GENOMIC DNA]</scope>
    <source>
        <strain evidence="2 3">93-53</strain>
    </source>
</reference>
<evidence type="ECO:0000256" key="1">
    <source>
        <dbReference type="SAM" id="MobiDB-lite"/>
    </source>
</evidence>
<protein>
    <recommendedName>
        <fullName evidence="4">C2H2-type domain-containing protein</fullName>
    </recommendedName>
</protein>
<dbReference type="EMBL" id="KV427610">
    <property type="protein sequence ID" value="KZT10017.1"/>
    <property type="molecule type" value="Genomic_DNA"/>
</dbReference>
<feature type="region of interest" description="Disordered" evidence="1">
    <location>
        <begin position="196"/>
        <end position="219"/>
    </location>
</feature>
<accession>A0A165G9D3</accession>
<proteinExistence type="predicted"/>